<dbReference type="EMBL" id="BARU01016703">
    <property type="protein sequence ID" value="GAH51570.1"/>
    <property type="molecule type" value="Genomic_DNA"/>
</dbReference>
<organism evidence="1">
    <name type="scientific">marine sediment metagenome</name>
    <dbReference type="NCBI Taxonomy" id="412755"/>
    <lineage>
        <taxon>unclassified sequences</taxon>
        <taxon>metagenomes</taxon>
        <taxon>ecological metagenomes</taxon>
    </lineage>
</organism>
<feature type="non-terminal residue" evidence="1">
    <location>
        <position position="1"/>
    </location>
</feature>
<evidence type="ECO:0000313" key="1">
    <source>
        <dbReference type="EMBL" id="GAH51570.1"/>
    </source>
</evidence>
<name>X1H3B0_9ZZZZ</name>
<sequence>HTIFIKLGTSQVRDGLSTEEWNELNTKLWNFFKEKI</sequence>
<proteinExistence type="predicted"/>
<gene>
    <name evidence="1" type="ORF">S03H2_27752</name>
</gene>
<accession>X1H3B0</accession>
<reference evidence="1" key="1">
    <citation type="journal article" date="2014" name="Front. Microbiol.">
        <title>High frequency of phylogenetically diverse reductive dehalogenase-homologous genes in deep subseafloor sedimentary metagenomes.</title>
        <authorList>
            <person name="Kawai M."/>
            <person name="Futagami T."/>
            <person name="Toyoda A."/>
            <person name="Takaki Y."/>
            <person name="Nishi S."/>
            <person name="Hori S."/>
            <person name="Arai W."/>
            <person name="Tsubouchi T."/>
            <person name="Morono Y."/>
            <person name="Uchiyama I."/>
            <person name="Ito T."/>
            <person name="Fujiyama A."/>
            <person name="Inagaki F."/>
            <person name="Takami H."/>
        </authorList>
    </citation>
    <scope>NUCLEOTIDE SEQUENCE</scope>
    <source>
        <strain evidence="1">Expedition CK06-06</strain>
    </source>
</reference>
<protein>
    <submittedName>
        <fullName evidence="1">Uncharacterized protein</fullName>
    </submittedName>
</protein>
<dbReference type="AlphaFoldDB" id="X1H3B0"/>
<comment type="caution">
    <text evidence="1">The sequence shown here is derived from an EMBL/GenBank/DDBJ whole genome shotgun (WGS) entry which is preliminary data.</text>
</comment>